<feature type="domain" description="Glycosyl transferase family 1" evidence="1">
    <location>
        <begin position="209"/>
        <end position="373"/>
    </location>
</feature>
<dbReference type="EMBL" id="JBBWSC010000005">
    <property type="protein sequence ID" value="MEL0538304.1"/>
    <property type="molecule type" value="Genomic_DNA"/>
</dbReference>
<sequence>MTKQNILFITQYYEPEPFIISEVAKSLAAQGNNVTVLTGLPNYPEGKVYPGYHAGHFSEQGMQLIRLKIRPRKQGKVNLFLNYLSYAFQASRKVLTFGNEFDVVYVYQLSPILLAIPGIIYKSIHKKKLVLYCLDLWPQSLISGGIKPGSFVYNCFLGISRYIYRRADIVQISSKSFEKYFKKEIKKVKVLRYQPQFADDYFLQSLPDEKVEEDKTHTHILFAGNIGHLQSLETWIEAVALLKDSNLILDVVGDGSHFEAIKEKVQKYHLNDKVILHGRKPKSEMPIYYQQADALAVSLINDEVISYTLPGKVQTYMASKKPIIASINGEAADIIRTAECGLVSPAENAELLAENMRKFIEISQADKDRMADNGVDYYLKHFTKADFVRRLIEDLQ</sequence>
<dbReference type="Proteomes" id="UP001380601">
    <property type="component" value="Unassembled WGS sequence"/>
</dbReference>
<evidence type="ECO:0000313" key="2">
    <source>
        <dbReference type="EMBL" id="MEL0538304.1"/>
    </source>
</evidence>
<dbReference type="RefSeq" id="WP_341611831.1">
    <property type="nucleotide sequence ID" value="NZ_JBBWSC010000005.1"/>
</dbReference>
<evidence type="ECO:0000259" key="1">
    <source>
        <dbReference type="Pfam" id="PF00534"/>
    </source>
</evidence>
<name>A0ABU9EYH2_9STAP</name>
<dbReference type="PANTHER" id="PTHR12526">
    <property type="entry name" value="GLYCOSYLTRANSFERASE"/>
    <property type="match status" value="1"/>
</dbReference>
<dbReference type="InterPro" id="IPR001296">
    <property type="entry name" value="Glyco_trans_1"/>
</dbReference>
<accession>A0ABU9EYH2</accession>
<gene>
    <name evidence="2" type="ORF">AADA34_06080</name>
</gene>
<reference evidence="2 3" key="1">
    <citation type="submission" date="2024-04" db="EMBL/GenBank/DDBJ databases">
        <title>Staphylococcus debuckii a clinical isolate.</title>
        <authorList>
            <person name="Magnan C."/>
            <person name="Plumet L."/>
            <person name="Morsli M."/>
            <person name="Molle V."/>
            <person name="Lavigne J.-P."/>
        </authorList>
    </citation>
    <scope>NUCLEOTIDE SEQUENCE [LARGE SCALE GENOMIC DNA]</scope>
    <source>
        <strain evidence="2 3">NSD001</strain>
    </source>
</reference>
<dbReference type="Gene3D" id="3.40.50.2000">
    <property type="entry name" value="Glycogen Phosphorylase B"/>
    <property type="match status" value="2"/>
</dbReference>
<comment type="caution">
    <text evidence="2">The sequence shown here is derived from an EMBL/GenBank/DDBJ whole genome shotgun (WGS) entry which is preliminary data.</text>
</comment>
<keyword evidence="3" id="KW-1185">Reference proteome</keyword>
<dbReference type="CDD" id="cd03794">
    <property type="entry name" value="GT4_WbuB-like"/>
    <property type="match status" value="1"/>
</dbReference>
<evidence type="ECO:0000313" key="3">
    <source>
        <dbReference type="Proteomes" id="UP001380601"/>
    </source>
</evidence>
<dbReference type="SUPFAM" id="SSF53756">
    <property type="entry name" value="UDP-Glycosyltransferase/glycogen phosphorylase"/>
    <property type="match status" value="1"/>
</dbReference>
<proteinExistence type="predicted"/>
<protein>
    <submittedName>
        <fullName evidence="2">Glycosyltransferase family 4 protein</fullName>
    </submittedName>
</protein>
<organism evidence="2 3">
    <name type="scientific">Staphylococcus debuckii</name>
    <dbReference type="NCBI Taxonomy" id="2044912"/>
    <lineage>
        <taxon>Bacteria</taxon>
        <taxon>Bacillati</taxon>
        <taxon>Bacillota</taxon>
        <taxon>Bacilli</taxon>
        <taxon>Bacillales</taxon>
        <taxon>Staphylococcaceae</taxon>
        <taxon>Staphylococcus</taxon>
    </lineage>
</organism>
<dbReference type="Pfam" id="PF00534">
    <property type="entry name" value="Glycos_transf_1"/>
    <property type="match status" value="1"/>
</dbReference>